<protein>
    <recommendedName>
        <fullName evidence="3">Dsrm domain-containing protein</fullName>
    </recommendedName>
</protein>
<evidence type="ECO:0008006" key="3">
    <source>
        <dbReference type="Google" id="ProtNLM"/>
    </source>
</evidence>
<feature type="non-terminal residue" evidence="1">
    <location>
        <position position="1"/>
    </location>
</feature>
<gene>
    <name evidence="1" type="ORF">CFOL_v3_33483</name>
</gene>
<proteinExistence type="predicted"/>
<reference evidence="2" key="1">
    <citation type="submission" date="2016-04" db="EMBL/GenBank/DDBJ databases">
        <title>Cephalotus genome sequencing.</title>
        <authorList>
            <person name="Fukushima K."/>
            <person name="Hasebe M."/>
            <person name="Fang X."/>
        </authorList>
    </citation>
    <scope>NUCLEOTIDE SEQUENCE [LARGE SCALE GENOMIC DNA]</scope>
    <source>
        <strain evidence="2">cv. St1</strain>
    </source>
</reference>
<dbReference type="STRING" id="3775.A0A1Q3DC69"/>
<dbReference type="SUPFAM" id="SSF54768">
    <property type="entry name" value="dsRNA-binding domain-like"/>
    <property type="match status" value="1"/>
</dbReference>
<name>A0A1Q3DC69_CEPFO</name>
<dbReference type="Gene3D" id="3.30.160.20">
    <property type="match status" value="1"/>
</dbReference>
<comment type="caution">
    <text evidence="1">The sequence shown here is derived from an EMBL/GenBank/DDBJ whole genome shotgun (WGS) entry which is preliminary data.</text>
</comment>
<dbReference type="InParanoid" id="A0A1Q3DC69"/>
<dbReference type="Pfam" id="PF14709">
    <property type="entry name" value="DND1_DSRM"/>
    <property type="match status" value="1"/>
</dbReference>
<evidence type="ECO:0000313" key="2">
    <source>
        <dbReference type="Proteomes" id="UP000187406"/>
    </source>
</evidence>
<dbReference type="OrthoDB" id="1909634at2759"/>
<dbReference type="EMBL" id="BDDD01005953">
    <property type="protein sequence ID" value="GAV90074.1"/>
    <property type="molecule type" value="Genomic_DNA"/>
</dbReference>
<dbReference type="AlphaFoldDB" id="A0A1Q3DC69"/>
<dbReference type="PANTHER" id="PTHR33913">
    <property type="entry name" value="ALEURONE LAYER MORPHOGENESIS PROTEIN"/>
    <property type="match status" value="1"/>
</dbReference>
<sequence length="157" mass="17848">QTLQQRNIEYEIAQCDRSIQIILNGSEDDLALKIETVIEGCKDMCQRRITQEGAFQHFEEPWSPQHIKRKRLSEAVLSMQDACQELDCICYKNNWILPAYCVCPYDGRFQAKVTVKGVEFECSGAGELRPSLHEARESAAAQVLAKLRSLANQVQKS</sequence>
<evidence type="ECO:0000313" key="1">
    <source>
        <dbReference type="EMBL" id="GAV90074.1"/>
    </source>
</evidence>
<keyword evidence="2" id="KW-1185">Reference proteome</keyword>
<dbReference type="Proteomes" id="UP000187406">
    <property type="component" value="Unassembled WGS sequence"/>
</dbReference>
<dbReference type="PANTHER" id="PTHR33913:SF1">
    <property type="entry name" value="DRBM DOMAIN-CONTAINING PROTEIN"/>
    <property type="match status" value="1"/>
</dbReference>
<accession>A0A1Q3DC69</accession>
<organism evidence="1 2">
    <name type="scientific">Cephalotus follicularis</name>
    <name type="common">Albany pitcher plant</name>
    <dbReference type="NCBI Taxonomy" id="3775"/>
    <lineage>
        <taxon>Eukaryota</taxon>
        <taxon>Viridiplantae</taxon>
        <taxon>Streptophyta</taxon>
        <taxon>Embryophyta</taxon>
        <taxon>Tracheophyta</taxon>
        <taxon>Spermatophyta</taxon>
        <taxon>Magnoliopsida</taxon>
        <taxon>eudicotyledons</taxon>
        <taxon>Gunneridae</taxon>
        <taxon>Pentapetalae</taxon>
        <taxon>rosids</taxon>
        <taxon>fabids</taxon>
        <taxon>Oxalidales</taxon>
        <taxon>Cephalotaceae</taxon>
        <taxon>Cephalotus</taxon>
    </lineage>
</organism>